<keyword evidence="2" id="KW-1185">Reference proteome</keyword>
<sequence length="75" mass="8224">MSFFAFPAATIGISHAAAMGVSNRPAPGIMVLWRGLKYLPPRLWRYPAAHQASLSCTGRQCPKYPHRPGMFTAAH</sequence>
<comment type="caution">
    <text evidence="1">The sequence shown here is derived from an EMBL/GenBank/DDBJ whole genome shotgun (WGS) entry which is preliminary data.</text>
</comment>
<dbReference type="GeneID" id="70183809"/>
<protein>
    <submittedName>
        <fullName evidence="1">Uncharacterized protein</fullName>
    </submittedName>
</protein>
<reference evidence="1" key="1">
    <citation type="journal article" date="2021" name="Nat. Commun.">
        <title>Genetic determinants of endophytism in the Arabidopsis root mycobiome.</title>
        <authorList>
            <person name="Mesny F."/>
            <person name="Miyauchi S."/>
            <person name="Thiergart T."/>
            <person name="Pickel B."/>
            <person name="Atanasova L."/>
            <person name="Karlsson M."/>
            <person name="Huettel B."/>
            <person name="Barry K.W."/>
            <person name="Haridas S."/>
            <person name="Chen C."/>
            <person name="Bauer D."/>
            <person name="Andreopoulos W."/>
            <person name="Pangilinan J."/>
            <person name="LaButti K."/>
            <person name="Riley R."/>
            <person name="Lipzen A."/>
            <person name="Clum A."/>
            <person name="Drula E."/>
            <person name="Henrissat B."/>
            <person name="Kohler A."/>
            <person name="Grigoriev I.V."/>
            <person name="Martin F.M."/>
            <person name="Hacquard S."/>
        </authorList>
    </citation>
    <scope>NUCLEOTIDE SEQUENCE</scope>
    <source>
        <strain evidence="1">MPI-CAGE-CH-0230</strain>
    </source>
</reference>
<dbReference type="EMBL" id="JAGTJQ010000006">
    <property type="protein sequence ID" value="KAH7029417.1"/>
    <property type="molecule type" value="Genomic_DNA"/>
</dbReference>
<gene>
    <name evidence="1" type="ORF">B0I36DRAFT_325733</name>
</gene>
<proteinExistence type="predicted"/>
<evidence type="ECO:0000313" key="1">
    <source>
        <dbReference type="EMBL" id="KAH7029417.1"/>
    </source>
</evidence>
<dbReference type="Proteomes" id="UP000756346">
    <property type="component" value="Unassembled WGS sequence"/>
</dbReference>
<name>A0A9P8Y4I1_9PEZI</name>
<dbReference type="AlphaFoldDB" id="A0A9P8Y4I1"/>
<organism evidence="1 2">
    <name type="scientific">Microdochium trichocladiopsis</name>
    <dbReference type="NCBI Taxonomy" id="1682393"/>
    <lineage>
        <taxon>Eukaryota</taxon>
        <taxon>Fungi</taxon>
        <taxon>Dikarya</taxon>
        <taxon>Ascomycota</taxon>
        <taxon>Pezizomycotina</taxon>
        <taxon>Sordariomycetes</taxon>
        <taxon>Xylariomycetidae</taxon>
        <taxon>Xylariales</taxon>
        <taxon>Microdochiaceae</taxon>
        <taxon>Microdochium</taxon>
    </lineage>
</organism>
<feature type="non-terminal residue" evidence="1">
    <location>
        <position position="75"/>
    </location>
</feature>
<evidence type="ECO:0000313" key="2">
    <source>
        <dbReference type="Proteomes" id="UP000756346"/>
    </source>
</evidence>
<dbReference type="RefSeq" id="XP_046011705.1">
    <property type="nucleotide sequence ID" value="XM_046154263.1"/>
</dbReference>
<accession>A0A9P8Y4I1</accession>